<keyword evidence="1" id="KW-0285">Flavoprotein</keyword>
<keyword evidence="4" id="KW-0732">Signal</keyword>
<feature type="signal peptide" evidence="4">
    <location>
        <begin position="1"/>
        <end position="23"/>
    </location>
</feature>
<feature type="chain" id="PRO_5043695404" description="Berberine/berberine-like domain-containing protein" evidence="4">
    <location>
        <begin position="24"/>
        <end position="461"/>
    </location>
</feature>
<evidence type="ECO:0000256" key="1">
    <source>
        <dbReference type="ARBA" id="ARBA00022630"/>
    </source>
</evidence>
<accession>A0AAU9RLW2</accession>
<dbReference type="InterPro" id="IPR016169">
    <property type="entry name" value="FAD-bd_PCMH_sub2"/>
</dbReference>
<proteinExistence type="predicted"/>
<reference evidence="6 7" key="1">
    <citation type="submission" date="2022-03" db="EMBL/GenBank/DDBJ databases">
        <authorList>
            <person name="Nunn A."/>
            <person name="Chopra R."/>
            <person name="Nunn A."/>
            <person name="Contreras Garrido A."/>
        </authorList>
    </citation>
    <scope>NUCLEOTIDE SEQUENCE [LARGE SCALE GENOMIC DNA]</scope>
</reference>
<dbReference type="Pfam" id="PF08031">
    <property type="entry name" value="BBE"/>
    <property type="match status" value="1"/>
</dbReference>
<evidence type="ECO:0000256" key="4">
    <source>
        <dbReference type="SAM" id="SignalP"/>
    </source>
</evidence>
<feature type="non-terminal residue" evidence="6">
    <location>
        <position position="461"/>
    </location>
</feature>
<evidence type="ECO:0000256" key="2">
    <source>
        <dbReference type="ARBA" id="ARBA00022827"/>
    </source>
</evidence>
<dbReference type="InterPro" id="IPR016167">
    <property type="entry name" value="FAD-bd_PCMH_sub1"/>
</dbReference>
<keyword evidence="3" id="KW-0560">Oxidoreductase</keyword>
<evidence type="ECO:0000313" key="7">
    <source>
        <dbReference type="Proteomes" id="UP000836841"/>
    </source>
</evidence>
<evidence type="ECO:0000313" key="6">
    <source>
        <dbReference type="EMBL" id="CAH2045480.1"/>
    </source>
</evidence>
<dbReference type="InterPro" id="IPR012951">
    <property type="entry name" value="BBE"/>
</dbReference>
<gene>
    <name evidence="6" type="ORF">TAV2_LOCUS6699</name>
</gene>
<dbReference type="GO" id="GO:0050660">
    <property type="term" value="F:flavin adenine dinucleotide binding"/>
    <property type="evidence" value="ECO:0007669"/>
    <property type="project" value="InterPro"/>
</dbReference>
<dbReference type="GO" id="GO:0016491">
    <property type="term" value="F:oxidoreductase activity"/>
    <property type="evidence" value="ECO:0007669"/>
    <property type="project" value="UniProtKB-KW"/>
</dbReference>
<keyword evidence="7" id="KW-1185">Reference proteome</keyword>
<feature type="domain" description="Berberine/berberine-like" evidence="5">
    <location>
        <begin position="395"/>
        <end position="453"/>
    </location>
</feature>
<name>A0AAU9RLW2_THLAR</name>
<keyword evidence="2" id="KW-0274">FAD</keyword>
<dbReference type="Proteomes" id="UP000836841">
    <property type="component" value="Chromosome 2"/>
</dbReference>
<evidence type="ECO:0000259" key="5">
    <source>
        <dbReference type="Pfam" id="PF08031"/>
    </source>
</evidence>
<dbReference type="SUPFAM" id="SSF56176">
    <property type="entry name" value="FAD-binding/transporter-associated domain-like"/>
    <property type="match status" value="1"/>
</dbReference>
<dbReference type="AlphaFoldDB" id="A0AAU9RLW2"/>
<protein>
    <recommendedName>
        <fullName evidence="5">Berberine/berberine-like domain-containing protein</fullName>
    </recommendedName>
</protein>
<dbReference type="Gene3D" id="3.40.462.20">
    <property type="match status" value="1"/>
</dbReference>
<dbReference type="Gene3D" id="3.30.43.10">
    <property type="entry name" value="Uridine Diphospho-n-acetylenolpyruvylglucosamine Reductase, domain 2"/>
    <property type="match status" value="1"/>
</dbReference>
<dbReference type="Gene3D" id="3.30.465.10">
    <property type="match status" value="1"/>
</dbReference>
<dbReference type="PANTHER" id="PTHR32448">
    <property type="entry name" value="OS08G0158400 PROTEIN"/>
    <property type="match status" value="1"/>
</dbReference>
<evidence type="ECO:0000256" key="3">
    <source>
        <dbReference type="ARBA" id="ARBA00023002"/>
    </source>
</evidence>
<dbReference type="InterPro" id="IPR036318">
    <property type="entry name" value="FAD-bd_PCMH-like_sf"/>
</dbReference>
<sequence length="461" mass="52479">MEFSSFLLSLILFLLNLSLLVLSNRTNHDDFLSCLSRKINENTFETKITHTSKDSSFSSILASSIQNPRFSVPETPKPVSIITPVQATDVQTTLRTGPVESKAEMENCTMRLVKLPNLLLSRPVLTQPSASEDILAVEVTSDNVIDALLVDARGRILDRQAMGEEYFWATRGGGGSSFAVVLSWKIRLVDVSSMATVLKVEKTSESEAVPMINKWQYVADNVPNNLYIRATLERSNNNAVQTSFSGNYIGPVNDLLALMEDKFPLLGLRVQDCTEMSWIESVLWFANSPNGETLAALANQYLSRAAVQELWRRVEAPKARLAKILLTPFGVKMSEIAEHETPFPHREGNLYQIQYMAYWRQEEDKDKRETKKYLKWVENVYHFMTPYVLKSPRGAYVNFMDHNSGMYTRKEKTKYEEGKSWGVKYFKNNFERLVRVKSSVDPTYFFCQEQSIPPLKSAGHF</sequence>
<dbReference type="EMBL" id="OU466858">
    <property type="protein sequence ID" value="CAH2045480.1"/>
    <property type="molecule type" value="Genomic_DNA"/>
</dbReference>
<organism evidence="6 7">
    <name type="scientific">Thlaspi arvense</name>
    <name type="common">Field penny-cress</name>
    <dbReference type="NCBI Taxonomy" id="13288"/>
    <lineage>
        <taxon>Eukaryota</taxon>
        <taxon>Viridiplantae</taxon>
        <taxon>Streptophyta</taxon>
        <taxon>Embryophyta</taxon>
        <taxon>Tracheophyta</taxon>
        <taxon>Spermatophyta</taxon>
        <taxon>Magnoliopsida</taxon>
        <taxon>eudicotyledons</taxon>
        <taxon>Gunneridae</taxon>
        <taxon>Pentapetalae</taxon>
        <taxon>rosids</taxon>
        <taxon>malvids</taxon>
        <taxon>Brassicales</taxon>
        <taxon>Brassicaceae</taxon>
        <taxon>Thlaspideae</taxon>
        <taxon>Thlaspi</taxon>
    </lineage>
</organism>